<comment type="caution">
    <text evidence="1">The sequence shown here is derived from an EMBL/GenBank/DDBJ whole genome shotgun (WGS) entry which is preliminary data.</text>
</comment>
<dbReference type="AlphaFoldDB" id="A0ABD1PDS7"/>
<dbReference type="EMBL" id="JBFOLK010000014">
    <property type="protein sequence ID" value="KAL2462064.1"/>
    <property type="molecule type" value="Genomic_DNA"/>
</dbReference>
<dbReference type="Proteomes" id="UP001604336">
    <property type="component" value="Unassembled WGS sequence"/>
</dbReference>
<dbReference type="PANTHER" id="PTHR48449:SF1">
    <property type="entry name" value="DUF1985 DOMAIN-CONTAINING PROTEIN"/>
    <property type="match status" value="1"/>
</dbReference>
<proteinExistence type="predicted"/>
<dbReference type="PANTHER" id="PTHR48449">
    <property type="entry name" value="DUF1985 DOMAIN-CONTAINING PROTEIN"/>
    <property type="match status" value="1"/>
</dbReference>
<sequence length="108" mass="12706">MAEVKERCHLAKKKGQQKKISNRTVKKKITISVPEGNKDWDFIMHLEYWSLGKVNAYSKNNIINTLVGRLSHIQKAMFKETCFAHYVDVDEITLNHQLIHQFLPREVR</sequence>
<accession>A0ABD1PDS7</accession>
<organism evidence="1 2">
    <name type="scientific">Abeliophyllum distichum</name>
    <dbReference type="NCBI Taxonomy" id="126358"/>
    <lineage>
        <taxon>Eukaryota</taxon>
        <taxon>Viridiplantae</taxon>
        <taxon>Streptophyta</taxon>
        <taxon>Embryophyta</taxon>
        <taxon>Tracheophyta</taxon>
        <taxon>Spermatophyta</taxon>
        <taxon>Magnoliopsida</taxon>
        <taxon>eudicotyledons</taxon>
        <taxon>Gunneridae</taxon>
        <taxon>Pentapetalae</taxon>
        <taxon>asterids</taxon>
        <taxon>lamiids</taxon>
        <taxon>Lamiales</taxon>
        <taxon>Oleaceae</taxon>
        <taxon>Forsythieae</taxon>
        <taxon>Abeliophyllum</taxon>
    </lineage>
</organism>
<name>A0ABD1PDS7_9LAMI</name>
<reference evidence="2" key="1">
    <citation type="submission" date="2024-07" db="EMBL/GenBank/DDBJ databases">
        <title>Two chromosome-level genome assemblies of Korean endemic species Abeliophyllum distichum and Forsythia ovata (Oleaceae).</title>
        <authorList>
            <person name="Jang H."/>
        </authorList>
    </citation>
    <scope>NUCLEOTIDE SEQUENCE [LARGE SCALE GENOMIC DNA]</scope>
</reference>
<evidence type="ECO:0000313" key="2">
    <source>
        <dbReference type="Proteomes" id="UP001604336"/>
    </source>
</evidence>
<protein>
    <submittedName>
        <fullName evidence="1">Uncharacterized protein</fullName>
    </submittedName>
</protein>
<gene>
    <name evidence="1" type="ORF">Adt_45484</name>
</gene>
<keyword evidence="2" id="KW-1185">Reference proteome</keyword>
<evidence type="ECO:0000313" key="1">
    <source>
        <dbReference type="EMBL" id="KAL2462064.1"/>
    </source>
</evidence>